<evidence type="ECO:0000256" key="5">
    <source>
        <dbReference type="ARBA" id="ARBA00022723"/>
    </source>
</evidence>
<dbReference type="InterPro" id="IPR015153">
    <property type="entry name" value="EF-hand_dom_typ1"/>
</dbReference>
<evidence type="ECO:0000259" key="15">
    <source>
        <dbReference type="PROSITE" id="PS50135"/>
    </source>
</evidence>
<dbReference type="Pfam" id="PF00569">
    <property type="entry name" value="ZZ"/>
    <property type="match status" value="1"/>
</dbReference>
<evidence type="ECO:0000313" key="16">
    <source>
        <dbReference type="EMBL" id="VDH98427.1"/>
    </source>
</evidence>
<dbReference type="GO" id="GO:0042383">
    <property type="term" value="C:sarcolemma"/>
    <property type="evidence" value="ECO:0007669"/>
    <property type="project" value="UniProtKB-SubCell"/>
</dbReference>
<dbReference type="SUPFAM" id="SSF51045">
    <property type="entry name" value="WW domain"/>
    <property type="match status" value="1"/>
</dbReference>
<evidence type="ECO:0008006" key="18">
    <source>
        <dbReference type="Google" id="ProtNLM"/>
    </source>
</evidence>
<keyword evidence="6 12" id="KW-0863">Zinc-finger</keyword>
<dbReference type="InterPro" id="IPR015154">
    <property type="entry name" value="EF-hand_dom_typ2"/>
</dbReference>
<keyword evidence="7" id="KW-0862">Zinc</keyword>
<dbReference type="InterPro" id="IPR000433">
    <property type="entry name" value="Znf_ZZ"/>
</dbReference>
<evidence type="ECO:0000256" key="1">
    <source>
        <dbReference type="ARBA" id="ARBA00004245"/>
    </source>
</evidence>
<keyword evidence="10" id="KW-0009">Actin-binding</keyword>
<evidence type="ECO:0000256" key="7">
    <source>
        <dbReference type="ARBA" id="ARBA00022833"/>
    </source>
</evidence>
<dbReference type="CDD" id="cd00201">
    <property type="entry name" value="WW"/>
    <property type="match status" value="1"/>
</dbReference>
<evidence type="ECO:0000256" key="8">
    <source>
        <dbReference type="ARBA" id="ARBA00022837"/>
    </source>
</evidence>
<dbReference type="SUPFAM" id="SSF47473">
    <property type="entry name" value="EF-hand"/>
    <property type="match status" value="2"/>
</dbReference>
<evidence type="ECO:0000313" key="17">
    <source>
        <dbReference type="Proteomes" id="UP000596742"/>
    </source>
</evidence>
<evidence type="ECO:0000256" key="4">
    <source>
        <dbReference type="ARBA" id="ARBA00022490"/>
    </source>
</evidence>
<evidence type="ECO:0000256" key="11">
    <source>
        <dbReference type="ARBA" id="ARBA00023212"/>
    </source>
</evidence>
<organism evidence="16 17">
    <name type="scientific">Mytilus galloprovincialis</name>
    <name type="common">Mediterranean mussel</name>
    <dbReference type="NCBI Taxonomy" id="29158"/>
    <lineage>
        <taxon>Eukaryota</taxon>
        <taxon>Metazoa</taxon>
        <taxon>Spiralia</taxon>
        <taxon>Lophotrochozoa</taxon>
        <taxon>Mollusca</taxon>
        <taxon>Bivalvia</taxon>
        <taxon>Autobranchia</taxon>
        <taxon>Pteriomorphia</taxon>
        <taxon>Mytilida</taxon>
        <taxon>Mytiloidea</taxon>
        <taxon>Mytilidae</taxon>
        <taxon>Mytilinae</taxon>
        <taxon>Mytilus</taxon>
    </lineage>
</organism>
<keyword evidence="11" id="KW-0206">Cytoskeleton</keyword>
<dbReference type="GO" id="GO:0016010">
    <property type="term" value="C:dystrophin-associated glycoprotein complex"/>
    <property type="evidence" value="ECO:0007669"/>
    <property type="project" value="UniProtKB-ARBA"/>
</dbReference>
<gene>
    <name evidence="16" type="ORF">MGAL_10B091853</name>
</gene>
<evidence type="ECO:0000256" key="10">
    <source>
        <dbReference type="ARBA" id="ARBA00023203"/>
    </source>
</evidence>
<dbReference type="PROSITE" id="PS50135">
    <property type="entry name" value="ZF_ZZ_2"/>
    <property type="match status" value="1"/>
</dbReference>
<dbReference type="GO" id="GO:0005737">
    <property type="term" value="C:cytoplasm"/>
    <property type="evidence" value="ECO:0007669"/>
    <property type="project" value="UniProtKB-ARBA"/>
</dbReference>
<keyword evidence="9" id="KW-0472">Membrane</keyword>
<feature type="region of interest" description="Disordered" evidence="13">
    <location>
        <begin position="396"/>
        <end position="417"/>
    </location>
</feature>
<evidence type="ECO:0000256" key="3">
    <source>
        <dbReference type="ARBA" id="ARBA00022475"/>
    </source>
</evidence>
<name>A0A8B6C073_MYTGA</name>
<dbReference type="SUPFAM" id="SSF57850">
    <property type="entry name" value="RING/U-box"/>
    <property type="match status" value="1"/>
</dbReference>
<sequence length="659" mass="75875">MIDPNSCCALEMESVDIYERIVDGWERTETKTGVPYYICHKLQRTTWDHPYLLKTMEELGDYSRIKYAAYRTAFKIRHLQKKFKLDQICIATVKDTFDCHGYPDGYDEMISCTELFAVLNDLYLRLDKGISLTREEAEILGELLQNFMMNLFDVNRTGCIKVMSVKVMLITMCAARLAEKYKAYYNEIHDPSTFISSTNFALFLEDLIQLPDVLHEAGAFGKDVSPAVTNCIQMNSSGVGISEDVFFQWLLKEPQTLVWLPTFHRVAASESIKHEAKCNICKSCPIVGFRYKCLKCFNFDMCQNCFYTGRTKKTHKLKHPIQEYCMATTTKEDTKAFLTTVRNNLSKKYRQKSKLKYLPIMSENQYHPHTWNNRIEPPVPNIHSAMTDNAHKLTQAEKHPSTYDLTEEAVTPNDENKENKTFTVLVHAEDKKRRISDTKTEDSDSLIQQRKELEKFIKQLEDENRQLHQQLSEFRESSDTESNLSGGEPRKKSLPLTPLENTYSVGSKGHERAKPSPIKPEISHVYLRHRSHTPQYSPLSSPDDPEKLSRSKISAIHRYSDSFVTEPCSDSRNRMSYDSLDYIDVSPSHFTLPSYAHSRAYIDEEAEMDNLVHKMEQVFPSNLSYSAYSTTANDEMLQAASTIGAAMSDYVSEAIHTYY</sequence>
<dbReference type="GO" id="GO:0045202">
    <property type="term" value="C:synapse"/>
    <property type="evidence" value="ECO:0007669"/>
    <property type="project" value="GOC"/>
</dbReference>
<accession>A0A8B6C073</accession>
<keyword evidence="5" id="KW-0479">Metal-binding</keyword>
<dbReference type="PROSITE" id="PS01357">
    <property type="entry name" value="ZF_ZZ_1"/>
    <property type="match status" value="1"/>
</dbReference>
<dbReference type="Gene3D" id="1.10.238.10">
    <property type="entry name" value="EF-hand"/>
    <property type="match status" value="2"/>
</dbReference>
<dbReference type="PANTHER" id="PTHR12268">
    <property type="entry name" value="E3 UBIQUITIN-PROTEIN LIGASE KCMF1"/>
    <property type="match status" value="1"/>
</dbReference>
<dbReference type="InterPro" id="IPR001202">
    <property type="entry name" value="WW_dom"/>
</dbReference>
<comment type="subcellular location">
    <subcellularLocation>
        <location evidence="2">Cell membrane</location>
        <location evidence="2">Sarcolemma</location>
        <topology evidence="2">Peripheral membrane protein</topology>
        <orientation evidence="2">Cytoplasmic side</orientation>
    </subcellularLocation>
    <subcellularLocation>
        <location evidence="1">Cytoplasm</location>
        <location evidence="1">Cytoskeleton</location>
    </subcellularLocation>
</comment>
<dbReference type="GO" id="GO:0005856">
    <property type="term" value="C:cytoskeleton"/>
    <property type="evidence" value="ECO:0007669"/>
    <property type="project" value="UniProtKB-SubCell"/>
</dbReference>
<evidence type="ECO:0000256" key="13">
    <source>
        <dbReference type="SAM" id="MobiDB-lite"/>
    </source>
</evidence>
<dbReference type="PANTHER" id="PTHR12268:SF14">
    <property type="entry name" value="DYSTROPHIN-1"/>
    <property type="match status" value="1"/>
</dbReference>
<dbReference type="Pfam" id="PF09068">
    <property type="entry name" value="EF-hand_2"/>
    <property type="match status" value="1"/>
</dbReference>
<proteinExistence type="predicted"/>
<keyword evidence="8" id="KW-0106">Calcium</keyword>
<reference evidence="16" key="1">
    <citation type="submission" date="2018-11" db="EMBL/GenBank/DDBJ databases">
        <authorList>
            <person name="Alioto T."/>
            <person name="Alioto T."/>
        </authorList>
    </citation>
    <scope>NUCLEOTIDE SEQUENCE</scope>
</reference>
<dbReference type="InterPro" id="IPR050774">
    <property type="entry name" value="KCMF1/Dystrophin"/>
</dbReference>
<feature type="domain" description="WW" evidence="14">
    <location>
        <begin position="19"/>
        <end position="52"/>
    </location>
</feature>
<dbReference type="EMBL" id="UYJE01001015">
    <property type="protein sequence ID" value="VDH98427.1"/>
    <property type="molecule type" value="Genomic_DNA"/>
</dbReference>
<dbReference type="GO" id="GO:0003779">
    <property type="term" value="F:actin binding"/>
    <property type="evidence" value="ECO:0007669"/>
    <property type="project" value="UniProtKB-KW"/>
</dbReference>
<dbReference type="Gene3D" id="2.20.70.10">
    <property type="match status" value="1"/>
</dbReference>
<evidence type="ECO:0000256" key="6">
    <source>
        <dbReference type="ARBA" id="ARBA00022771"/>
    </source>
</evidence>
<dbReference type="InterPro" id="IPR043145">
    <property type="entry name" value="Znf_ZZ_sf"/>
</dbReference>
<feature type="region of interest" description="Disordered" evidence="13">
    <location>
        <begin position="470"/>
        <end position="519"/>
    </location>
</feature>
<dbReference type="InterPro" id="IPR011992">
    <property type="entry name" value="EF-hand-dom_pair"/>
</dbReference>
<evidence type="ECO:0000259" key="14">
    <source>
        <dbReference type="PROSITE" id="PS50020"/>
    </source>
</evidence>
<dbReference type="CDD" id="cd15901">
    <property type="entry name" value="EFh_DMD_DYTN_DTN"/>
    <property type="match status" value="1"/>
</dbReference>
<dbReference type="InterPro" id="IPR036020">
    <property type="entry name" value="WW_dom_sf"/>
</dbReference>
<dbReference type="PROSITE" id="PS50020">
    <property type="entry name" value="WW_DOMAIN_2"/>
    <property type="match status" value="1"/>
</dbReference>
<dbReference type="Proteomes" id="UP000596742">
    <property type="component" value="Unassembled WGS sequence"/>
</dbReference>
<evidence type="ECO:0000256" key="9">
    <source>
        <dbReference type="ARBA" id="ARBA00023136"/>
    </source>
</evidence>
<dbReference type="GO" id="GO:0008270">
    <property type="term" value="F:zinc ion binding"/>
    <property type="evidence" value="ECO:0007669"/>
    <property type="project" value="UniProtKB-KW"/>
</dbReference>
<protein>
    <recommendedName>
        <fullName evidence="18">Dystrophin</fullName>
    </recommendedName>
</protein>
<dbReference type="GO" id="GO:0099536">
    <property type="term" value="P:synaptic signaling"/>
    <property type="evidence" value="ECO:0007669"/>
    <property type="project" value="TreeGrafter"/>
</dbReference>
<comment type="caution">
    <text evidence="16">The sequence shown here is derived from an EMBL/GenBank/DDBJ whole genome shotgun (WGS) entry which is preliminary data.</text>
</comment>
<evidence type="ECO:0000256" key="2">
    <source>
        <dbReference type="ARBA" id="ARBA00004278"/>
    </source>
</evidence>
<dbReference type="OrthoDB" id="10057795at2759"/>
<dbReference type="AlphaFoldDB" id="A0A8B6C073"/>
<dbReference type="Gene3D" id="3.30.60.90">
    <property type="match status" value="1"/>
</dbReference>
<keyword evidence="17" id="KW-1185">Reference proteome</keyword>
<feature type="domain" description="ZZ-type" evidence="15">
    <location>
        <begin position="273"/>
        <end position="329"/>
    </location>
</feature>
<dbReference type="Pfam" id="PF09069">
    <property type="entry name" value="EF-hand_3"/>
    <property type="match status" value="1"/>
</dbReference>
<dbReference type="CDD" id="cd02334">
    <property type="entry name" value="ZZ_dystrophin"/>
    <property type="match status" value="1"/>
</dbReference>
<keyword evidence="3" id="KW-1003">Cell membrane</keyword>
<dbReference type="SMART" id="SM00291">
    <property type="entry name" value="ZnF_ZZ"/>
    <property type="match status" value="1"/>
</dbReference>
<dbReference type="PROSITE" id="PS01159">
    <property type="entry name" value="WW_DOMAIN_1"/>
    <property type="match status" value="1"/>
</dbReference>
<keyword evidence="4" id="KW-0963">Cytoplasm</keyword>
<evidence type="ECO:0000256" key="12">
    <source>
        <dbReference type="PROSITE-ProRule" id="PRU00228"/>
    </source>
</evidence>